<feature type="DNA-binding region" description="Homeobox" evidence="5">
    <location>
        <begin position="260"/>
        <end position="319"/>
    </location>
</feature>
<sequence>MKNSTISKVSSSPYDTHVHHHPHSDKFSNFSIESLINRHHQNNNTRILSPPPSHQFFAPSSPEDITSISEKDKVLSEKVLTAKMLDYQQTLAHHLIQQHGILSHLNLNFGLTSYNPSNFYGAATAPSVTPNFPMSTNLSSASATNLSSSSSFSFNGGLSVNVNLSGGRNFAGGGGTSPGSYDAFRGGAVGRYRKCSEGESRGGSESPGGMTDDSETEMSYDDQVSPSGLRGDDDETGLTSLNSSPISGGKDSVDASGLKTRRRRTAFTSEQLLELEREFQLKKYLSLTERSEIARTLKLSEVQVKIWFQNRRAKWKRVKAGGMGVLSRGGGGGGGSGSSPNNESGGGGGGSGPNRGNSSSGGGSGPRIVVPIPVHVNRFAVRTQHQQMEKSMQQNHALSLPLHQQHHLYGRSIGSTASSIY</sequence>
<dbReference type="SMART" id="SM00389">
    <property type="entry name" value="HOX"/>
    <property type="match status" value="1"/>
</dbReference>
<evidence type="ECO:0000313" key="10">
    <source>
        <dbReference type="Proteomes" id="UP000198287"/>
    </source>
</evidence>
<evidence type="ECO:0000256" key="4">
    <source>
        <dbReference type="ARBA" id="ARBA00023242"/>
    </source>
</evidence>
<feature type="region of interest" description="Disordered" evidence="7">
    <location>
        <begin position="194"/>
        <end position="262"/>
    </location>
</feature>
<reference evidence="9 10" key="1">
    <citation type="submission" date="2015-12" db="EMBL/GenBank/DDBJ databases">
        <title>The genome of Folsomia candida.</title>
        <authorList>
            <person name="Faddeeva A."/>
            <person name="Derks M.F."/>
            <person name="Anvar Y."/>
            <person name="Smit S."/>
            <person name="Van Straalen N."/>
            <person name="Roelofs D."/>
        </authorList>
    </citation>
    <scope>NUCLEOTIDE SEQUENCE [LARGE SCALE GENOMIC DNA]</scope>
    <source>
        <strain evidence="9 10">VU population</strain>
        <tissue evidence="9">Whole body</tissue>
    </source>
</reference>
<dbReference type="Gene3D" id="1.10.10.60">
    <property type="entry name" value="Homeodomain-like"/>
    <property type="match status" value="1"/>
</dbReference>
<organism evidence="9 10">
    <name type="scientific">Folsomia candida</name>
    <name type="common">Springtail</name>
    <dbReference type="NCBI Taxonomy" id="158441"/>
    <lineage>
        <taxon>Eukaryota</taxon>
        <taxon>Metazoa</taxon>
        <taxon>Ecdysozoa</taxon>
        <taxon>Arthropoda</taxon>
        <taxon>Hexapoda</taxon>
        <taxon>Collembola</taxon>
        <taxon>Entomobryomorpha</taxon>
        <taxon>Isotomoidea</taxon>
        <taxon>Isotomidae</taxon>
        <taxon>Proisotominae</taxon>
        <taxon>Folsomia</taxon>
    </lineage>
</organism>
<name>A0A226DS29_FOLCA</name>
<dbReference type="PRINTS" id="PR00024">
    <property type="entry name" value="HOMEOBOX"/>
</dbReference>
<keyword evidence="3 5" id="KW-0371">Homeobox</keyword>
<dbReference type="InterPro" id="IPR001356">
    <property type="entry name" value="HD"/>
</dbReference>
<feature type="compositionally biased region" description="Gly residues" evidence="7">
    <location>
        <begin position="344"/>
        <end position="365"/>
    </location>
</feature>
<dbReference type="GO" id="GO:0005634">
    <property type="term" value="C:nucleus"/>
    <property type="evidence" value="ECO:0007669"/>
    <property type="project" value="UniProtKB-SubCell"/>
</dbReference>
<dbReference type="GO" id="GO:0051960">
    <property type="term" value="P:regulation of nervous system development"/>
    <property type="evidence" value="ECO:0007669"/>
    <property type="project" value="TreeGrafter"/>
</dbReference>
<dbReference type="OrthoDB" id="6159439at2759"/>
<proteinExistence type="predicted"/>
<dbReference type="PROSITE" id="PS50071">
    <property type="entry name" value="HOMEOBOX_2"/>
    <property type="match status" value="1"/>
</dbReference>
<gene>
    <name evidence="9" type="ORF">Fcan01_18338</name>
</gene>
<dbReference type="GO" id="GO:0000977">
    <property type="term" value="F:RNA polymerase II transcription regulatory region sequence-specific DNA binding"/>
    <property type="evidence" value="ECO:0007669"/>
    <property type="project" value="TreeGrafter"/>
</dbReference>
<keyword evidence="4 5" id="KW-0539">Nucleus</keyword>
<dbReference type="OMA" id="SETEMSY"/>
<dbReference type="InterPro" id="IPR042982">
    <property type="entry name" value="GBX-1/2"/>
</dbReference>
<evidence type="ECO:0000256" key="3">
    <source>
        <dbReference type="ARBA" id="ARBA00023155"/>
    </source>
</evidence>
<accession>A0A226DS29</accession>
<evidence type="ECO:0000259" key="8">
    <source>
        <dbReference type="PROSITE" id="PS50071"/>
    </source>
</evidence>
<dbReference type="PANTHER" id="PTHR24334">
    <property type="entry name" value="HOMEOBOX PROTEIN GBX"/>
    <property type="match status" value="1"/>
</dbReference>
<dbReference type="InterPro" id="IPR009057">
    <property type="entry name" value="Homeodomain-like_sf"/>
</dbReference>
<evidence type="ECO:0000256" key="2">
    <source>
        <dbReference type="ARBA" id="ARBA00023125"/>
    </source>
</evidence>
<feature type="compositionally biased region" description="Polar residues" evidence="7">
    <location>
        <begin position="1"/>
        <end position="14"/>
    </location>
</feature>
<evidence type="ECO:0000256" key="1">
    <source>
        <dbReference type="ARBA" id="ARBA00004123"/>
    </source>
</evidence>
<comment type="subcellular location">
    <subcellularLocation>
        <location evidence="1 5 6">Nucleus</location>
    </subcellularLocation>
</comment>
<feature type="compositionally biased region" description="Gly residues" evidence="7">
    <location>
        <begin position="322"/>
        <end position="337"/>
    </location>
</feature>
<evidence type="ECO:0000256" key="6">
    <source>
        <dbReference type="RuleBase" id="RU000682"/>
    </source>
</evidence>
<comment type="caution">
    <text evidence="9">The sequence shown here is derived from an EMBL/GenBank/DDBJ whole genome shotgun (WGS) entry which is preliminary data.</text>
</comment>
<keyword evidence="2 5" id="KW-0238">DNA-binding</keyword>
<dbReference type="STRING" id="158441.A0A226DS29"/>
<dbReference type="InterPro" id="IPR017970">
    <property type="entry name" value="Homeobox_CS"/>
</dbReference>
<feature type="compositionally biased region" description="Polar residues" evidence="7">
    <location>
        <begin position="237"/>
        <end position="246"/>
    </location>
</feature>
<dbReference type="SUPFAM" id="SSF46689">
    <property type="entry name" value="Homeodomain-like"/>
    <property type="match status" value="1"/>
</dbReference>
<dbReference type="CDD" id="cd00086">
    <property type="entry name" value="homeodomain"/>
    <property type="match status" value="1"/>
</dbReference>
<evidence type="ECO:0000256" key="7">
    <source>
        <dbReference type="SAM" id="MobiDB-lite"/>
    </source>
</evidence>
<dbReference type="PROSITE" id="PS00027">
    <property type="entry name" value="HOMEOBOX_1"/>
    <property type="match status" value="1"/>
</dbReference>
<dbReference type="PANTHER" id="PTHR24334:SF0">
    <property type="entry name" value="HOMEOBOX PROTEIN UNPLUGGED"/>
    <property type="match status" value="1"/>
</dbReference>
<dbReference type="InterPro" id="IPR020479">
    <property type="entry name" value="HD_metazoa"/>
</dbReference>
<evidence type="ECO:0000313" key="9">
    <source>
        <dbReference type="EMBL" id="OXA47016.1"/>
    </source>
</evidence>
<dbReference type="Proteomes" id="UP000198287">
    <property type="component" value="Unassembled WGS sequence"/>
</dbReference>
<dbReference type="AlphaFoldDB" id="A0A226DS29"/>
<keyword evidence="10" id="KW-1185">Reference proteome</keyword>
<feature type="domain" description="Homeobox" evidence="8">
    <location>
        <begin position="258"/>
        <end position="318"/>
    </location>
</feature>
<dbReference type="Pfam" id="PF00046">
    <property type="entry name" value="Homeodomain"/>
    <property type="match status" value="1"/>
</dbReference>
<feature type="region of interest" description="Disordered" evidence="7">
    <location>
        <begin position="1"/>
        <end position="22"/>
    </location>
</feature>
<dbReference type="EMBL" id="LNIX01000014">
    <property type="protein sequence ID" value="OXA47016.1"/>
    <property type="molecule type" value="Genomic_DNA"/>
</dbReference>
<protein>
    <submittedName>
        <fullName evidence="9">Homeobox protein GBX-2</fullName>
    </submittedName>
</protein>
<dbReference type="GO" id="GO:0000981">
    <property type="term" value="F:DNA-binding transcription factor activity, RNA polymerase II-specific"/>
    <property type="evidence" value="ECO:0007669"/>
    <property type="project" value="InterPro"/>
</dbReference>
<evidence type="ECO:0000256" key="5">
    <source>
        <dbReference type="PROSITE-ProRule" id="PRU00108"/>
    </source>
</evidence>
<feature type="region of interest" description="Disordered" evidence="7">
    <location>
        <begin position="322"/>
        <end position="369"/>
    </location>
</feature>